<keyword evidence="2" id="KW-1185">Reference proteome</keyword>
<dbReference type="AlphaFoldDB" id="A0AAF0RE47"/>
<gene>
    <name evidence="1" type="ORF">MTR67_030514</name>
</gene>
<proteinExistence type="predicted"/>
<sequence length="77" mass="9219">MQWKWECIIMDFVMALLRTSRVKLDNRLTFVEEPVAILTKDVTLVALDRVLDFELEWIPGDYEDGCVVRFRSIWRRA</sequence>
<dbReference type="Proteomes" id="UP001234989">
    <property type="component" value="Chromosome 7"/>
</dbReference>
<name>A0AAF0RE47_SOLVR</name>
<reference evidence="1" key="1">
    <citation type="submission" date="2023-08" db="EMBL/GenBank/DDBJ databases">
        <title>A de novo genome assembly of Solanum verrucosum Schlechtendal, a Mexican diploid species geographically isolated from the other diploid A-genome species in potato relatives.</title>
        <authorList>
            <person name="Hosaka K."/>
        </authorList>
    </citation>
    <scope>NUCLEOTIDE SEQUENCE</scope>
    <source>
        <tissue evidence="1">Young leaves</tissue>
    </source>
</reference>
<evidence type="ECO:0000313" key="1">
    <source>
        <dbReference type="EMBL" id="WMV37129.1"/>
    </source>
</evidence>
<dbReference type="EMBL" id="CP133618">
    <property type="protein sequence ID" value="WMV37129.1"/>
    <property type="molecule type" value="Genomic_DNA"/>
</dbReference>
<accession>A0AAF0RE47</accession>
<protein>
    <submittedName>
        <fullName evidence="1">Uncharacterized protein</fullName>
    </submittedName>
</protein>
<organism evidence="1 2">
    <name type="scientific">Solanum verrucosum</name>
    <dbReference type="NCBI Taxonomy" id="315347"/>
    <lineage>
        <taxon>Eukaryota</taxon>
        <taxon>Viridiplantae</taxon>
        <taxon>Streptophyta</taxon>
        <taxon>Embryophyta</taxon>
        <taxon>Tracheophyta</taxon>
        <taxon>Spermatophyta</taxon>
        <taxon>Magnoliopsida</taxon>
        <taxon>eudicotyledons</taxon>
        <taxon>Gunneridae</taxon>
        <taxon>Pentapetalae</taxon>
        <taxon>asterids</taxon>
        <taxon>lamiids</taxon>
        <taxon>Solanales</taxon>
        <taxon>Solanaceae</taxon>
        <taxon>Solanoideae</taxon>
        <taxon>Solaneae</taxon>
        <taxon>Solanum</taxon>
    </lineage>
</organism>
<evidence type="ECO:0000313" key="2">
    <source>
        <dbReference type="Proteomes" id="UP001234989"/>
    </source>
</evidence>